<organism evidence="3 5">
    <name type="scientific">Rhodococcus opacus</name>
    <name type="common">Nocardia opaca</name>
    <dbReference type="NCBI Taxonomy" id="37919"/>
    <lineage>
        <taxon>Bacteria</taxon>
        <taxon>Bacillati</taxon>
        <taxon>Actinomycetota</taxon>
        <taxon>Actinomycetes</taxon>
        <taxon>Mycobacteriales</taxon>
        <taxon>Nocardiaceae</taxon>
        <taxon>Rhodococcus</taxon>
    </lineage>
</organism>
<reference evidence="3" key="2">
    <citation type="submission" date="2023-07" db="EMBL/GenBank/DDBJ databases">
        <title>Genomic analysis of Rhodococcus opacus VOC-14 with glycol ethers degradation activity.</title>
        <authorList>
            <person name="Narkevich D.A."/>
            <person name="Hlushen A.M."/>
            <person name="Akhremchuk A.E."/>
            <person name="Sikolenko M.A."/>
            <person name="Valentovich L.N."/>
        </authorList>
    </citation>
    <scope>NUCLEOTIDE SEQUENCE</scope>
    <source>
        <strain evidence="3">VOC-14</strain>
        <plasmid evidence="3">pRho-VOC14-L</plasmid>
    </source>
</reference>
<dbReference type="EMBL" id="JAPWIS010000054">
    <property type="protein sequence ID" value="MCZ4590542.1"/>
    <property type="molecule type" value="Genomic_DNA"/>
</dbReference>
<proteinExistence type="predicted"/>
<accession>A0AAX3YST9</accession>
<dbReference type="RefSeq" id="WP_269593114.1">
    <property type="nucleotide sequence ID" value="NZ_CP130956.1"/>
</dbReference>
<keyword evidence="1" id="KW-1133">Transmembrane helix</keyword>
<dbReference type="EMBL" id="CP130956">
    <property type="protein sequence ID" value="WLF52130.1"/>
    <property type="molecule type" value="Genomic_DNA"/>
</dbReference>
<gene>
    <name evidence="2" type="ORF">O4328_44220</name>
    <name evidence="3" type="ORF">Q5707_42680</name>
</gene>
<dbReference type="Proteomes" id="UP001231166">
    <property type="component" value="Plasmid pRho-VOC14-L"/>
</dbReference>
<evidence type="ECO:0000313" key="4">
    <source>
        <dbReference type="Proteomes" id="UP001066327"/>
    </source>
</evidence>
<reference evidence="2" key="1">
    <citation type="submission" date="2022-12" db="EMBL/GenBank/DDBJ databases">
        <authorList>
            <person name="Krivoruchko A.V."/>
            <person name="Elkin A."/>
        </authorList>
    </citation>
    <scope>NUCLEOTIDE SEQUENCE</scope>
    <source>
        <strain evidence="2">IEGM 249</strain>
    </source>
</reference>
<keyword evidence="4" id="KW-1185">Reference proteome</keyword>
<keyword evidence="1" id="KW-0812">Transmembrane</keyword>
<evidence type="ECO:0000313" key="2">
    <source>
        <dbReference type="EMBL" id="MCZ4590542.1"/>
    </source>
</evidence>
<geneLocation type="plasmid" evidence="3 5">
    <name>pRho-VOC14-L</name>
</geneLocation>
<feature type="transmembrane region" description="Helical" evidence="1">
    <location>
        <begin position="20"/>
        <end position="44"/>
    </location>
</feature>
<evidence type="ECO:0000256" key="1">
    <source>
        <dbReference type="SAM" id="Phobius"/>
    </source>
</evidence>
<protein>
    <submittedName>
        <fullName evidence="3">Uncharacterized protein</fullName>
    </submittedName>
</protein>
<keyword evidence="3" id="KW-0614">Plasmid</keyword>
<dbReference type="AlphaFoldDB" id="A0AAX3YST9"/>
<name>A0AAX3YST9_RHOOP</name>
<sequence length="85" mass="9051">MFVYTAYLRAVYKGMVNVVAMVVAQGINEVTVTVMSLAVVAVFVKDVAKAIVKAIDIRAVQRVFCSFRSADLNGSHSGEIGSPVA</sequence>
<dbReference type="Proteomes" id="UP001066327">
    <property type="component" value="Unassembled WGS sequence"/>
</dbReference>
<evidence type="ECO:0000313" key="3">
    <source>
        <dbReference type="EMBL" id="WLF52130.1"/>
    </source>
</evidence>
<keyword evidence="1" id="KW-0472">Membrane</keyword>
<evidence type="ECO:0000313" key="5">
    <source>
        <dbReference type="Proteomes" id="UP001231166"/>
    </source>
</evidence>